<dbReference type="PROSITE" id="PS51186">
    <property type="entry name" value="GNAT"/>
    <property type="match status" value="1"/>
</dbReference>
<protein>
    <submittedName>
        <fullName evidence="2">Acetyltransferase (GNAT) family protein</fullName>
    </submittedName>
</protein>
<reference evidence="2 3" key="1">
    <citation type="journal article" date="2015" name="Stand. Genomic Sci.">
        <title>Genomic Encyclopedia of Bacterial and Archaeal Type Strains, Phase III: the genomes of soil and plant-associated and newly described type strains.</title>
        <authorList>
            <person name="Whitman W.B."/>
            <person name="Woyke T."/>
            <person name="Klenk H.P."/>
            <person name="Zhou Y."/>
            <person name="Lilburn T.G."/>
            <person name="Beck B.J."/>
            <person name="De Vos P."/>
            <person name="Vandamme P."/>
            <person name="Eisen J.A."/>
            <person name="Garrity G."/>
            <person name="Hugenholtz P."/>
            <person name="Kyrpides N.C."/>
        </authorList>
    </citation>
    <scope>NUCLEOTIDE SEQUENCE [LARGE SCALE GENOMIC DNA]</scope>
    <source>
        <strain evidence="2 3">VKM Ac-2538</strain>
    </source>
</reference>
<dbReference type="Pfam" id="PF00583">
    <property type="entry name" value="Acetyltransf_1"/>
    <property type="match status" value="1"/>
</dbReference>
<dbReference type="EMBL" id="SLWM01000005">
    <property type="protein sequence ID" value="TCO24323.1"/>
    <property type="molecule type" value="Genomic_DNA"/>
</dbReference>
<dbReference type="Proteomes" id="UP000295818">
    <property type="component" value="Unassembled WGS sequence"/>
</dbReference>
<organism evidence="2 3">
    <name type="scientific">Kribbella orskensis</name>
    <dbReference type="NCBI Taxonomy" id="2512216"/>
    <lineage>
        <taxon>Bacteria</taxon>
        <taxon>Bacillati</taxon>
        <taxon>Actinomycetota</taxon>
        <taxon>Actinomycetes</taxon>
        <taxon>Propionibacteriales</taxon>
        <taxon>Kribbellaceae</taxon>
        <taxon>Kribbella</taxon>
    </lineage>
</organism>
<evidence type="ECO:0000313" key="2">
    <source>
        <dbReference type="EMBL" id="TCO24323.1"/>
    </source>
</evidence>
<name>A0ABY2BPX8_9ACTN</name>
<evidence type="ECO:0000259" key="1">
    <source>
        <dbReference type="PROSITE" id="PS51186"/>
    </source>
</evidence>
<evidence type="ECO:0000313" key="3">
    <source>
        <dbReference type="Proteomes" id="UP000295818"/>
    </source>
</evidence>
<dbReference type="SUPFAM" id="SSF55729">
    <property type="entry name" value="Acyl-CoA N-acyltransferases (Nat)"/>
    <property type="match status" value="1"/>
</dbReference>
<dbReference type="InterPro" id="IPR016181">
    <property type="entry name" value="Acyl_CoA_acyltransferase"/>
</dbReference>
<dbReference type="Gene3D" id="3.40.630.30">
    <property type="match status" value="1"/>
</dbReference>
<comment type="caution">
    <text evidence="2">The sequence shown here is derived from an EMBL/GenBank/DDBJ whole genome shotgun (WGS) entry which is preliminary data.</text>
</comment>
<proteinExistence type="predicted"/>
<dbReference type="RefSeq" id="WP_132189243.1">
    <property type="nucleotide sequence ID" value="NZ_SLWM01000005.1"/>
</dbReference>
<accession>A0ABY2BPX8</accession>
<sequence length="229" mass="24598">MDELGLVEDLVRRWERGWGLCRGLPEATTRTASDALEVVLGLPGREWELFLVDGGDEVVRALAEEVLGSPGWLTVTTQRADEVAALLEHAGLEVFAERKLLMSIDLRNQATPAAPPPEYRQELSGDGAVRSAQLLDTRGNVAARGMVAVVGTDAVMHDIHTDPGHRRRGLGSVVMGMLGRRAIQRGATTGLLMATVDGAHLYRRLGWSPVATMVTATNRTAANSRSTAA</sequence>
<keyword evidence="3" id="KW-1185">Reference proteome</keyword>
<dbReference type="InterPro" id="IPR000182">
    <property type="entry name" value="GNAT_dom"/>
</dbReference>
<feature type="domain" description="N-acetyltransferase" evidence="1">
    <location>
        <begin position="90"/>
        <end position="229"/>
    </location>
</feature>
<gene>
    <name evidence="2" type="ORF">EV644_105357</name>
</gene>